<accession>X6LSX8</accession>
<organism evidence="2 3">
    <name type="scientific">Reticulomyxa filosa</name>
    <dbReference type="NCBI Taxonomy" id="46433"/>
    <lineage>
        <taxon>Eukaryota</taxon>
        <taxon>Sar</taxon>
        <taxon>Rhizaria</taxon>
        <taxon>Retaria</taxon>
        <taxon>Foraminifera</taxon>
        <taxon>Monothalamids</taxon>
        <taxon>Reticulomyxidae</taxon>
        <taxon>Reticulomyxa</taxon>
    </lineage>
</organism>
<dbReference type="AlphaFoldDB" id="X6LSX8"/>
<reference evidence="2 3" key="1">
    <citation type="journal article" date="2013" name="Curr. Biol.">
        <title>The Genome of the Foraminiferan Reticulomyxa filosa.</title>
        <authorList>
            <person name="Glockner G."/>
            <person name="Hulsmann N."/>
            <person name="Schleicher M."/>
            <person name="Noegel A.A."/>
            <person name="Eichinger L."/>
            <person name="Gallinger C."/>
            <person name="Pawlowski J."/>
            <person name="Sierra R."/>
            <person name="Euteneuer U."/>
            <person name="Pillet L."/>
            <person name="Moustafa A."/>
            <person name="Platzer M."/>
            <person name="Groth M."/>
            <person name="Szafranski K."/>
            <person name="Schliwa M."/>
        </authorList>
    </citation>
    <scope>NUCLEOTIDE SEQUENCE [LARGE SCALE GENOMIC DNA]</scope>
</reference>
<name>X6LSX8_RETFI</name>
<evidence type="ECO:0000256" key="1">
    <source>
        <dbReference type="SAM" id="MobiDB-lite"/>
    </source>
</evidence>
<evidence type="ECO:0000313" key="3">
    <source>
        <dbReference type="Proteomes" id="UP000023152"/>
    </source>
</evidence>
<sequence>MEDIIEVNSTTEKERPAGTKNHKPEIDQIIKKKKKKMDCLLGKYVEYVRTNLIGFEQEGVHKLIFQSIMKCDADTRKKRHVQQHGDNGIAAKKKMQKKK</sequence>
<dbReference type="Proteomes" id="UP000023152">
    <property type="component" value="Unassembled WGS sequence"/>
</dbReference>
<dbReference type="EMBL" id="ASPP01028629">
    <property type="protein sequence ID" value="ETO05018.1"/>
    <property type="molecule type" value="Genomic_DNA"/>
</dbReference>
<feature type="region of interest" description="Disordered" evidence="1">
    <location>
        <begin position="80"/>
        <end position="99"/>
    </location>
</feature>
<keyword evidence="3" id="KW-1185">Reference proteome</keyword>
<dbReference type="Gene3D" id="3.30.420.40">
    <property type="match status" value="1"/>
</dbReference>
<feature type="compositionally biased region" description="Basic and acidic residues" evidence="1">
    <location>
        <begin position="11"/>
        <end position="24"/>
    </location>
</feature>
<comment type="caution">
    <text evidence="2">The sequence shown here is derived from an EMBL/GenBank/DDBJ whole genome shotgun (WGS) entry which is preliminary data.</text>
</comment>
<evidence type="ECO:0000313" key="2">
    <source>
        <dbReference type="EMBL" id="ETO05018.1"/>
    </source>
</evidence>
<proteinExistence type="predicted"/>
<protein>
    <submittedName>
        <fullName evidence="2">Uncharacterized protein</fullName>
    </submittedName>
</protein>
<feature type="region of interest" description="Disordered" evidence="1">
    <location>
        <begin position="1"/>
        <end position="24"/>
    </location>
</feature>
<gene>
    <name evidence="2" type="ORF">RFI_32379</name>
</gene>